<comment type="caution">
    <text evidence="3">The sequence shown here is derived from an EMBL/GenBank/DDBJ whole genome shotgun (WGS) entry which is preliminary data.</text>
</comment>
<evidence type="ECO:0000313" key="4">
    <source>
        <dbReference type="Proteomes" id="UP000619260"/>
    </source>
</evidence>
<dbReference type="PIRSF" id="PIRSF020967">
    <property type="entry name" value="UCP020967"/>
    <property type="match status" value="1"/>
</dbReference>
<dbReference type="EMBL" id="BOPF01000015">
    <property type="protein sequence ID" value="GIJ47601.1"/>
    <property type="molecule type" value="Genomic_DNA"/>
</dbReference>
<organism evidence="3 4">
    <name type="scientific">Virgisporangium aliadipatigenens</name>
    <dbReference type="NCBI Taxonomy" id="741659"/>
    <lineage>
        <taxon>Bacteria</taxon>
        <taxon>Bacillati</taxon>
        <taxon>Actinomycetota</taxon>
        <taxon>Actinomycetes</taxon>
        <taxon>Micromonosporales</taxon>
        <taxon>Micromonosporaceae</taxon>
        <taxon>Virgisporangium</taxon>
    </lineage>
</organism>
<dbReference type="InterPro" id="IPR000836">
    <property type="entry name" value="PRTase_dom"/>
</dbReference>
<keyword evidence="4" id="KW-1185">Reference proteome</keyword>
<protein>
    <recommendedName>
        <fullName evidence="5">Phosphoribosyltransferase</fullName>
    </recommendedName>
</protein>
<dbReference type="Proteomes" id="UP000619260">
    <property type="component" value="Unassembled WGS sequence"/>
</dbReference>
<dbReference type="InterPro" id="IPR022537">
    <property type="entry name" value="TRSP_dom"/>
</dbReference>
<evidence type="ECO:0000259" key="2">
    <source>
        <dbReference type="Pfam" id="PF15609"/>
    </source>
</evidence>
<dbReference type="InterPro" id="IPR029057">
    <property type="entry name" value="PRTase-like"/>
</dbReference>
<evidence type="ECO:0000313" key="3">
    <source>
        <dbReference type="EMBL" id="GIJ47601.1"/>
    </source>
</evidence>
<proteinExistence type="predicted"/>
<dbReference type="SUPFAM" id="SSF53271">
    <property type="entry name" value="PRTase-like"/>
    <property type="match status" value="1"/>
</dbReference>
<dbReference type="AlphaFoldDB" id="A0A8J3YPL8"/>
<accession>A0A8J3YPL8</accession>
<dbReference type="Gene3D" id="3.40.50.2020">
    <property type="match status" value="1"/>
</dbReference>
<dbReference type="Pfam" id="PF15609">
    <property type="entry name" value="PRTase_2"/>
    <property type="match status" value="1"/>
</dbReference>
<reference evidence="3" key="1">
    <citation type="submission" date="2021-01" db="EMBL/GenBank/DDBJ databases">
        <title>Whole genome shotgun sequence of Virgisporangium aliadipatigenens NBRC 105644.</title>
        <authorList>
            <person name="Komaki H."/>
            <person name="Tamura T."/>
        </authorList>
    </citation>
    <scope>NUCLEOTIDE SEQUENCE</scope>
    <source>
        <strain evidence="3">NBRC 105644</strain>
    </source>
</reference>
<dbReference type="InterPro" id="IPR041688">
    <property type="entry name" value="PRTase_2"/>
</dbReference>
<evidence type="ECO:0000259" key="1">
    <source>
        <dbReference type="Pfam" id="PF12500"/>
    </source>
</evidence>
<feature type="domain" description="TRSP" evidence="1">
    <location>
        <begin position="296"/>
        <end position="429"/>
    </location>
</feature>
<gene>
    <name evidence="3" type="ORF">Val02_44870</name>
</gene>
<evidence type="ECO:0008006" key="5">
    <source>
        <dbReference type="Google" id="ProtNLM"/>
    </source>
</evidence>
<dbReference type="Pfam" id="PF12500">
    <property type="entry name" value="TRSP"/>
    <property type="match status" value="1"/>
</dbReference>
<feature type="domain" description="Orotate phosphoribosyltransferase-like" evidence="2">
    <location>
        <begin position="29"/>
        <end position="248"/>
    </location>
</feature>
<dbReference type="CDD" id="cd06223">
    <property type="entry name" value="PRTases_typeI"/>
    <property type="match status" value="1"/>
</dbReference>
<dbReference type="InterPro" id="IPR011214">
    <property type="entry name" value="UCP020967"/>
</dbReference>
<sequence>MSLTGWVGERLDVRLQDPPGHHPVRLSDLAGLAVRRNPRRAHLVVSRVLGKHLPVDPRLSYAAARLLGERAAQVLGAAGRPRPLGPLADALRGNAAALAGLAFAPEDCAVLRRAPLVIGYAETATALGHAVADAFAGARYLHSTRRSVEGVAAAGTFDEAHSHATEHLLLPADPRWLHEDAPVVLVDDELTTGRTAVATIEALHRLRPREHYVVATLLDLRTPEHRAKVDAAAARLGARIDVVALAAGVVEHPEDVLERAAELIARLDTQPAAPGAAGGPAHVRRLVATWPGDLPEGGRHGFDAADRADLRATVGVFAGEVLAALPERGSVLVLGTEELMYTPLALATELAVRRGPVRFSSTTRSPVLAVDEPGYAIRTRLEFPSHDGTGGPRFAYNVAGAGFDAIVLVVDGTAETPALWAEDGLVSALRTECADLTVAVVPDFQPAPVLAGRA</sequence>
<name>A0A8J3YPL8_9ACTN</name>